<dbReference type="Pfam" id="PF13476">
    <property type="entry name" value="AAA_23"/>
    <property type="match status" value="1"/>
</dbReference>
<dbReference type="Proteomes" id="UP000092555">
    <property type="component" value="Unassembled WGS sequence"/>
</dbReference>
<comment type="subcellular location">
    <subcellularLocation>
        <location evidence="2">Chromosome</location>
    </subcellularLocation>
    <subcellularLocation>
        <location evidence="1">Nucleus</location>
    </subcellularLocation>
</comment>
<evidence type="ECO:0000256" key="10">
    <source>
        <dbReference type="ARBA" id="ARBA00023204"/>
    </source>
</evidence>
<dbReference type="GO" id="GO:0005634">
    <property type="term" value="C:nucleus"/>
    <property type="evidence" value="ECO:0007669"/>
    <property type="project" value="UniProtKB-SubCell"/>
</dbReference>
<feature type="compositionally biased region" description="Acidic residues" evidence="12">
    <location>
        <begin position="16"/>
        <end position="25"/>
    </location>
</feature>
<evidence type="ECO:0000256" key="8">
    <source>
        <dbReference type="ARBA" id="ARBA00023054"/>
    </source>
</evidence>
<dbReference type="InterPro" id="IPR027417">
    <property type="entry name" value="P-loop_NTPase"/>
</dbReference>
<dbReference type="AlphaFoldDB" id="A0A1A0HJ39"/>
<sequence length="137" mass="15330">MSQLLTRPKRHRFAADEDLSDDDEEQNHQMRHAGYIKKLTLKNFMCHDHFELNFGSRMNFIIGRNGSGKSAVLTGISVGLGAKATDTNRGSSAKSLIKDGKSMARILVEIENDGVNAYEPEIYGKSIFVERKLTREG</sequence>
<dbReference type="InterPro" id="IPR038729">
    <property type="entry name" value="Rad50/SbcC_AAA"/>
</dbReference>
<dbReference type="GeneID" id="30029651"/>
<dbReference type="GO" id="GO:0005524">
    <property type="term" value="F:ATP binding"/>
    <property type="evidence" value="ECO:0007669"/>
    <property type="project" value="UniProtKB-KW"/>
</dbReference>
<feature type="region of interest" description="Disordered" evidence="12">
    <location>
        <begin position="1"/>
        <end position="27"/>
    </location>
</feature>
<evidence type="ECO:0000313" key="15">
    <source>
        <dbReference type="Proteomes" id="UP000092555"/>
    </source>
</evidence>
<dbReference type="EMBL" id="LXTC01000001">
    <property type="protein sequence ID" value="OBA23902.1"/>
    <property type="molecule type" value="Genomic_DNA"/>
</dbReference>
<dbReference type="PANTHER" id="PTHR19306">
    <property type="entry name" value="STRUCTURAL MAINTENANCE OF CHROMOSOMES 5,6 SMC5, SMC6"/>
    <property type="match status" value="1"/>
</dbReference>
<keyword evidence="4" id="KW-0158">Chromosome</keyword>
<feature type="domain" description="Rad50/SbcC-type AAA" evidence="13">
    <location>
        <begin position="38"/>
        <end position="113"/>
    </location>
</feature>
<dbReference type="PANTHER" id="PTHR19306:SF6">
    <property type="entry name" value="STRUCTURAL MAINTENANCE OF CHROMOSOMES PROTEIN 6"/>
    <property type="match status" value="1"/>
</dbReference>
<keyword evidence="7" id="KW-0067">ATP-binding</keyword>
<keyword evidence="8" id="KW-0175">Coiled coil</keyword>
<evidence type="ECO:0000256" key="5">
    <source>
        <dbReference type="ARBA" id="ARBA00022741"/>
    </source>
</evidence>
<keyword evidence="9" id="KW-0233">DNA recombination</keyword>
<comment type="similarity">
    <text evidence="3">Belongs to the SMC family. SMC6 subfamily.</text>
</comment>
<dbReference type="OrthoDB" id="10265785at2759"/>
<keyword evidence="5" id="KW-0547">Nucleotide-binding</keyword>
<evidence type="ECO:0000313" key="14">
    <source>
        <dbReference type="EMBL" id="OBA23902.1"/>
    </source>
</evidence>
<keyword evidence="6" id="KW-0227">DNA damage</keyword>
<keyword evidence="11" id="KW-0539">Nucleus</keyword>
<dbReference type="GO" id="GO:0003697">
    <property type="term" value="F:single-stranded DNA binding"/>
    <property type="evidence" value="ECO:0007669"/>
    <property type="project" value="TreeGrafter"/>
</dbReference>
<proteinExistence type="inferred from homology"/>
<name>A0A1A0HJ39_9ASCO</name>
<keyword evidence="10" id="KW-0234">DNA repair</keyword>
<evidence type="ECO:0000256" key="11">
    <source>
        <dbReference type="ARBA" id="ARBA00023242"/>
    </source>
</evidence>
<dbReference type="GO" id="GO:0030915">
    <property type="term" value="C:Smc5-Smc6 complex"/>
    <property type="evidence" value="ECO:0007669"/>
    <property type="project" value="TreeGrafter"/>
</dbReference>
<dbReference type="SUPFAM" id="SSF52540">
    <property type="entry name" value="P-loop containing nucleoside triphosphate hydrolases"/>
    <property type="match status" value="1"/>
</dbReference>
<evidence type="ECO:0000256" key="6">
    <source>
        <dbReference type="ARBA" id="ARBA00022763"/>
    </source>
</evidence>
<evidence type="ECO:0000259" key="13">
    <source>
        <dbReference type="Pfam" id="PF13476"/>
    </source>
</evidence>
<evidence type="ECO:0000256" key="12">
    <source>
        <dbReference type="SAM" id="MobiDB-lite"/>
    </source>
</evidence>
<dbReference type="GO" id="GO:0003684">
    <property type="term" value="F:damaged DNA binding"/>
    <property type="evidence" value="ECO:0007669"/>
    <property type="project" value="TreeGrafter"/>
</dbReference>
<accession>A0A1A0HJ39</accession>
<protein>
    <recommendedName>
        <fullName evidence="13">Rad50/SbcC-type AAA domain-containing protein</fullName>
    </recommendedName>
</protein>
<comment type="caution">
    <text evidence="14">The sequence shown here is derived from an EMBL/GenBank/DDBJ whole genome shotgun (WGS) entry which is preliminary data.</text>
</comment>
<dbReference type="GO" id="GO:0000724">
    <property type="term" value="P:double-strand break repair via homologous recombination"/>
    <property type="evidence" value="ECO:0007669"/>
    <property type="project" value="TreeGrafter"/>
</dbReference>
<dbReference type="RefSeq" id="XP_018714383.1">
    <property type="nucleotide sequence ID" value="XM_018856675.1"/>
</dbReference>
<keyword evidence="15" id="KW-1185">Reference proteome</keyword>
<evidence type="ECO:0000256" key="9">
    <source>
        <dbReference type="ARBA" id="ARBA00023172"/>
    </source>
</evidence>
<evidence type="ECO:0000256" key="7">
    <source>
        <dbReference type="ARBA" id="ARBA00022840"/>
    </source>
</evidence>
<dbReference type="STRING" id="869754.A0A1A0HJ39"/>
<evidence type="ECO:0000256" key="2">
    <source>
        <dbReference type="ARBA" id="ARBA00004286"/>
    </source>
</evidence>
<evidence type="ECO:0000256" key="1">
    <source>
        <dbReference type="ARBA" id="ARBA00004123"/>
    </source>
</evidence>
<dbReference type="GO" id="GO:0035861">
    <property type="term" value="C:site of double-strand break"/>
    <property type="evidence" value="ECO:0007669"/>
    <property type="project" value="TreeGrafter"/>
</dbReference>
<dbReference type="Gene3D" id="3.40.50.300">
    <property type="entry name" value="P-loop containing nucleotide triphosphate hydrolases"/>
    <property type="match status" value="1"/>
</dbReference>
<feature type="non-terminal residue" evidence="14">
    <location>
        <position position="137"/>
    </location>
</feature>
<evidence type="ECO:0000256" key="3">
    <source>
        <dbReference type="ARBA" id="ARBA00006793"/>
    </source>
</evidence>
<dbReference type="GO" id="GO:0016887">
    <property type="term" value="F:ATP hydrolysis activity"/>
    <property type="evidence" value="ECO:0007669"/>
    <property type="project" value="InterPro"/>
</dbReference>
<organism evidence="14 15">
    <name type="scientific">Metschnikowia bicuspidata var. bicuspidata NRRL YB-4993</name>
    <dbReference type="NCBI Taxonomy" id="869754"/>
    <lineage>
        <taxon>Eukaryota</taxon>
        <taxon>Fungi</taxon>
        <taxon>Dikarya</taxon>
        <taxon>Ascomycota</taxon>
        <taxon>Saccharomycotina</taxon>
        <taxon>Pichiomycetes</taxon>
        <taxon>Metschnikowiaceae</taxon>
        <taxon>Metschnikowia</taxon>
    </lineage>
</organism>
<evidence type="ECO:0000256" key="4">
    <source>
        <dbReference type="ARBA" id="ARBA00022454"/>
    </source>
</evidence>
<gene>
    <name evidence="14" type="ORF">METBIDRAFT_35956</name>
</gene>
<reference evidence="14 15" key="1">
    <citation type="submission" date="2016-05" db="EMBL/GenBank/DDBJ databases">
        <title>Comparative genomics of biotechnologically important yeasts.</title>
        <authorList>
            <consortium name="DOE Joint Genome Institute"/>
            <person name="Riley R."/>
            <person name="Haridas S."/>
            <person name="Wolfe K.H."/>
            <person name="Lopes M.R."/>
            <person name="Hittinger C.T."/>
            <person name="Goker M."/>
            <person name="Salamov A."/>
            <person name="Wisecaver J."/>
            <person name="Long T.M."/>
            <person name="Aerts A.L."/>
            <person name="Barry K."/>
            <person name="Choi C."/>
            <person name="Clum A."/>
            <person name="Coughlan A.Y."/>
            <person name="Deshpande S."/>
            <person name="Douglass A.P."/>
            <person name="Hanson S.J."/>
            <person name="Klenk H.-P."/>
            <person name="LaButti K."/>
            <person name="Lapidus A."/>
            <person name="Lindquist E."/>
            <person name="Lipzen A."/>
            <person name="Meier-kolthoff J.P."/>
            <person name="Ohm R.A."/>
            <person name="Otillar R.P."/>
            <person name="Pangilinan J."/>
            <person name="Peng Y."/>
            <person name="Rokas A."/>
            <person name="Rosa C.A."/>
            <person name="Scheuner C."/>
            <person name="Sibirny A.A."/>
            <person name="Slot J.C."/>
            <person name="Stielow J.B."/>
            <person name="Sun H."/>
            <person name="Kurtzman C.P."/>
            <person name="Blackwell M."/>
            <person name="Grigoriev I.V."/>
            <person name="Jeffries T.W."/>
        </authorList>
    </citation>
    <scope>NUCLEOTIDE SEQUENCE [LARGE SCALE GENOMIC DNA]</scope>
    <source>
        <strain evidence="14 15">NRRL YB-4993</strain>
    </source>
</reference>